<keyword evidence="2" id="KW-1185">Reference proteome</keyword>
<dbReference type="OrthoDB" id="2423387at2759"/>
<evidence type="ECO:0000313" key="1">
    <source>
        <dbReference type="EMBL" id="CAG8802306.1"/>
    </source>
</evidence>
<dbReference type="Proteomes" id="UP000789759">
    <property type="component" value="Unassembled WGS sequence"/>
</dbReference>
<proteinExistence type="predicted"/>
<reference evidence="1" key="1">
    <citation type="submission" date="2021-06" db="EMBL/GenBank/DDBJ databases">
        <authorList>
            <person name="Kallberg Y."/>
            <person name="Tangrot J."/>
            <person name="Rosling A."/>
        </authorList>
    </citation>
    <scope>NUCLEOTIDE SEQUENCE</scope>
    <source>
        <strain evidence="1">FL966</strain>
    </source>
</reference>
<dbReference type="AlphaFoldDB" id="A0A9N9P4A6"/>
<dbReference type="EMBL" id="CAJVQA010031885">
    <property type="protein sequence ID" value="CAG8802306.1"/>
    <property type="molecule type" value="Genomic_DNA"/>
</dbReference>
<gene>
    <name evidence="1" type="ORF">CPELLU_LOCUS17812</name>
</gene>
<protein>
    <submittedName>
        <fullName evidence="1">22004_t:CDS:1</fullName>
    </submittedName>
</protein>
<organism evidence="1 2">
    <name type="scientific">Cetraspora pellucida</name>
    <dbReference type="NCBI Taxonomy" id="1433469"/>
    <lineage>
        <taxon>Eukaryota</taxon>
        <taxon>Fungi</taxon>
        <taxon>Fungi incertae sedis</taxon>
        <taxon>Mucoromycota</taxon>
        <taxon>Glomeromycotina</taxon>
        <taxon>Glomeromycetes</taxon>
        <taxon>Diversisporales</taxon>
        <taxon>Gigasporaceae</taxon>
        <taxon>Cetraspora</taxon>
    </lineage>
</organism>
<evidence type="ECO:0000313" key="2">
    <source>
        <dbReference type="Proteomes" id="UP000789759"/>
    </source>
</evidence>
<sequence length="228" mass="25421">MKIKKTFYVYLIILIKHIRNLHDQLATSCQKVETKYKNKIKETHAQGIASSPKCKNVIPSTSRFKKKTSAQSSVTSSNLTEIDDKIDTQLITSNKTNFPLSYDSITFTNIDTSELSTITSYTIRSSRSLEVLTKLSTRSSNAIEINSTEVNNNNDVSELSVISSYIMQSSRSSRIPVRVLVTSSNKIEVDTTSSSTIKVNDNEVSNYNNASELSIITSYTIKSSKFST</sequence>
<comment type="caution">
    <text evidence="1">The sequence shown here is derived from an EMBL/GenBank/DDBJ whole genome shotgun (WGS) entry which is preliminary data.</text>
</comment>
<accession>A0A9N9P4A6</accession>
<name>A0A9N9P4A6_9GLOM</name>